<evidence type="ECO:0000313" key="2">
    <source>
        <dbReference type="Proteomes" id="UP000015350"/>
    </source>
</evidence>
<protein>
    <submittedName>
        <fullName evidence="1">Uncharacterized protein</fullName>
    </submittedName>
</protein>
<reference evidence="1 2" key="1">
    <citation type="submission" date="2013-04" db="EMBL/GenBank/DDBJ databases">
        <authorList>
            <person name="Kuznetsov B."/>
            <person name="Ivanovsky R."/>
        </authorList>
    </citation>
    <scope>NUCLEOTIDE SEQUENCE [LARGE SCALE GENOMIC DNA]</scope>
    <source>
        <strain evidence="1 2">MGU-K5</strain>
    </source>
</reference>
<evidence type="ECO:0000313" key="1">
    <source>
        <dbReference type="EMBL" id="EPY00867.1"/>
    </source>
</evidence>
<proteinExistence type="predicted"/>
<dbReference type="AlphaFoldDB" id="S9S4I1"/>
<sequence>MTAQQIALIKLGLDIAEAAGQGVAQAMEAKTLVERMVTEDRDPSPEEWEALNATTDTLHQAIQGA</sequence>
<dbReference type="RefSeq" id="WP_021133070.1">
    <property type="nucleotide sequence ID" value="NZ_AQPH01000064.1"/>
</dbReference>
<dbReference type="OrthoDB" id="7366150at2"/>
<accession>S9S4I1</accession>
<comment type="caution">
    <text evidence="1">The sequence shown here is derived from an EMBL/GenBank/DDBJ whole genome shotgun (WGS) entry which is preliminary data.</text>
</comment>
<name>S9S4I1_MAGFU</name>
<organism evidence="1 2">
    <name type="scientific">Magnetospirillum fulvum MGU-K5</name>
    <dbReference type="NCBI Taxonomy" id="1316936"/>
    <lineage>
        <taxon>Bacteria</taxon>
        <taxon>Pseudomonadati</taxon>
        <taxon>Pseudomonadota</taxon>
        <taxon>Alphaproteobacteria</taxon>
        <taxon>Rhodospirillales</taxon>
        <taxon>Rhodospirillaceae</taxon>
        <taxon>Magnetospirillum</taxon>
    </lineage>
</organism>
<dbReference type="Proteomes" id="UP000015350">
    <property type="component" value="Unassembled WGS sequence"/>
</dbReference>
<dbReference type="EMBL" id="AQPH01000064">
    <property type="protein sequence ID" value="EPY00867.1"/>
    <property type="molecule type" value="Genomic_DNA"/>
</dbReference>
<gene>
    <name evidence="1" type="ORF">K678_13905</name>
</gene>
<dbReference type="STRING" id="1316936.K678_13905"/>